<evidence type="ECO:0000313" key="4">
    <source>
        <dbReference type="Proteomes" id="UP000077248"/>
    </source>
</evidence>
<name>A0A177E2I2_ALTAL</name>
<dbReference type="KEGG" id="aalt:CC77DRAFT_1056065"/>
<keyword evidence="2" id="KW-0732">Signal</keyword>
<evidence type="ECO:0000256" key="1">
    <source>
        <dbReference type="SAM" id="MobiDB-lite"/>
    </source>
</evidence>
<keyword evidence="4" id="KW-1185">Reference proteome</keyword>
<feature type="compositionally biased region" description="Polar residues" evidence="1">
    <location>
        <begin position="190"/>
        <end position="199"/>
    </location>
</feature>
<dbReference type="GeneID" id="29113471"/>
<evidence type="ECO:0000256" key="2">
    <source>
        <dbReference type="SAM" id="SignalP"/>
    </source>
</evidence>
<protein>
    <submittedName>
        <fullName evidence="3">Uncharacterized protein</fullName>
    </submittedName>
</protein>
<sequence length="461" mass="47292">MFLPPELLTLFFLANAAAAIPQVSLLPNVTETAPIEWATVSIPTETTGTFDAAATESVSIDRGDGLAEGDPCNSAGTEQCCVIDDTTCGETSRQLRPGVPTATGWGETGPATDRLVTLIATETTVTAIRPTIINIETNLVEDGFTLGDATQASGDNNGQQSSVTVANTVRPSNKPGPSGDNIAGGDAPSVSGTTSQQTGQNSLLLSIVSQLGGTPSNVQPASPTTNSLGQTITPPSSDNGGGSAAAQPATTPNSGMPRDTDEASFPQVTPTVGTGYLVIGGAWTVTLTPGLSIYLGGNLAPTILEMTTDATGNTLVTVSSSGTAVTATVRVALTTMTMPKSGFEASITDSARPGEQSARLATTSSKGAGADKTSKLEWWTGAVLGILGFEPFSRKPNTVCSTSSMSSDADKSNITTTYKAAKDLGFHSFKAFLESYGLRIWELDDVEEGKAIMRAMGYNVS</sequence>
<reference evidence="3 4" key="1">
    <citation type="submission" date="2016-05" db="EMBL/GenBank/DDBJ databases">
        <title>Comparative analysis of secretome profiles of manganese(II)-oxidizing ascomycete fungi.</title>
        <authorList>
            <consortium name="DOE Joint Genome Institute"/>
            <person name="Zeiner C.A."/>
            <person name="Purvine S.O."/>
            <person name="Zink E.M."/>
            <person name="Wu S."/>
            <person name="Pasa-Tolic L."/>
            <person name="Chaput D.L."/>
            <person name="Haridas S."/>
            <person name="Grigoriev I.V."/>
            <person name="Santelli C.M."/>
            <person name="Hansel C.M."/>
        </authorList>
    </citation>
    <scope>NUCLEOTIDE SEQUENCE [LARGE SCALE GENOMIC DNA]</scope>
    <source>
        <strain evidence="3 4">SRC1lrK2f</strain>
    </source>
</reference>
<feature type="region of interest" description="Disordered" evidence="1">
    <location>
        <begin position="344"/>
        <end position="369"/>
    </location>
</feature>
<feature type="region of interest" description="Disordered" evidence="1">
    <location>
        <begin position="214"/>
        <end position="267"/>
    </location>
</feature>
<dbReference type="Proteomes" id="UP000077248">
    <property type="component" value="Unassembled WGS sequence"/>
</dbReference>
<dbReference type="EMBL" id="KV441469">
    <property type="protein sequence ID" value="OAG25948.1"/>
    <property type="molecule type" value="Genomic_DNA"/>
</dbReference>
<organism evidence="3 4">
    <name type="scientific">Alternaria alternata</name>
    <name type="common">Alternaria rot fungus</name>
    <name type="synonym">Torula alternata</name>
    <dbReference type="NCBI Taxonomy" id="5599"/>
    <lineage>
        <taxon>Eukaryota</taxon>
        <taxon>Fungi</taxon>
        <taxon>Dikarya</taxon>
        <taxon>Ascomycota</taxon>
        <taxon>Pezizomycotina</taxon>
        <taxon>Dothideomycetes</taxon>
        <taxon>Pleosporomycetidae</taxon>
        <taxon>Pleosporales</taxon>
        <taxon>Pleosporineae</taxon>
        <taxon>Pleosporaceae</taxon>
        <taxon>Alternaria</taxon>
        <taxon>Alternaria sect. Alternaria</taxon>
        <taxon>Alternaria alternata complex</taxon>
    </lineage>
</organism>
<evidence type="ECO:0000313" key="3">
    <source>
        <dbReference type="EMBL" id="OAG25948.1"/>
    </source>
</evidence>
<proteinExistence type="predicted"/>
<gene>
    <name evidence="3" type="ORF">CC77DRAFT_1056065</name>
</gene>
<feature type="chain" id="PRO_5008060116" evidence="2">
    <location>
        <begin position="20"/>
        <end position="461"/>
    </location>
</feature>
<dbReference type="OMA" id="ITHDARP"/>
<dbReference type="VEuPathDB" id="FungiDB:CC77DRAFT_1056065"/>
<dbReference type="AlphaFoldDB" id="A0A177E2I2"/>
<feature type="compositionally biased region" description="Polar residues" evidence="1">
    <location>
        <begin position="214"/>
        <end position="238"/>
    </location>
</feature>
<accession>A0A177E2I2</accession>
<feature type="signal peptide" evidence="2">
    <location>
        <begin position="1"/>
        <end position="19"/>
    </location>
</feature>
<feature type="region of interest" description="Disordered" evidence="1">
    <location>
        <begin position="167"/>
        <end position="199"/>
    </location>
</feature>
<dbReference type="RefSeq" id="XP_018391369.1">
    <property type="nucleotide sequence ID" value="XM_018527877.1"/>
</dbReference>